<keyword evidence="3" id="KW-1185">Reference proteome</keyword>
<dbReference type="SUPFAM" id="SSF53756">
    <property type="entry name" value="UDP-Glycosyltransferase/glycogen phosphorylase"/>
    <property type="match status" value="2"/>
</dbReference>
<name>G2E5W9_9GAMM</name>
<sequence>MSEALSSLQQGNAALRVGQCAQAVRHYALGLQTRHLQRDGRSHSLGPIGNQLAYNLLLARKRYRHQRQAAGVLRVAVASWSLSGNPAGRAHTLASLYQDLAQHSSQTSSASPKAPIRRALREPLQGACVRIESVALIGSYFARLGHQLWAPIRDTALPVHSILIEDDAQFMAQAINLVSVHPFDLVHLSKPRMPNILFGLLYKLLWDARVLVDIDDDELAFVRGEPLLANESPDDSSPGPSNHPPELALTHWLQRYNGLPLCQDLPGRPWTEFAMSLIHAFDGVSVANRALQQCHGGQIIRHARDPLQFQPVGQSSAQRRAWARTHWQIAAEQQVVLFLGTPRWHKGLLETAQALVSLNRSSPQPSGLLYLIVGTFPPGTEALKQALEALHASGALAIRLLDDQPFAKIADLLAAADLAVLLQDPDSAAARDQTPAKLSDALAMGLTVLAEPTPGLADLAEQGAFIPVTRETLPAQLAAALARLRGTCSSVAQVPPGPHPVFTRELSLEVNRERLRALLPSSPRRPLRRSLQRPLERLAAISSLGPLSRTLLSSESAARDGVSIIILSLCGADLLERLFSSFFAINSHQPVELIIVDHGDPNDAADHTAAVIARHQAEADLWHLPRGRNYSFSDSCNLAAALARYSNLLFLNNDIVYTSDALPAAVQRLKDPSIGAVGIRLDDDSASLPLGQMPSVQHLGIEFVWNENRGYHQPQQICAASAHPMPVDSGSEQSAVTGAFLLCRKADFDQLGGFSTDYDYGLEDIDFCLRLRRDLGKVSWCLTGLSLQHGHMITRRRDKAVTAERIQRNHAHFKQVWSNHARSLAQTQVQVHVQAQQQRSAPEPARLNILFVLNGPLDSNSGYHIQLHARDLRARGADTLCLVQDKHVTRDRPDGLRQQAFSDALRANPLHLFADGRGPDVIHAWTPRENVRRCVQALRQRHPCALVIHMEDNEQHLTEVALDQPYAQLAECPLAELDQRIPGHCYHPRRGADFLRQAQGLTLIIDSLAHFNLAQRPICVIGVPIDERLFYPRPRNLTLRRAQGIADDDCVLAYTGNLHHANRDEITELYRALKRLNRHGRPTHLLRTGRDPEADAPVIDPDLCAHIHHLGWVPRQQLPEVLAAADILVQPGRAGSFNDQRIPSKLPEYFAMGRPVILPRSNLGLRACHGEHAWVLESADAANIAEAVQAILADSKRTAALAEGAGQFRRQYLQPNPEALFGFLCEQVTAAASFHRNAGQATSIQSPVAAVG</sequence>
<dbReference type="Pfam" id="PF13692">
    <property type="entry name" value="Glyco_trans_1_4"/>
    <property type="match status" value="2"/>
</dbReference>
<dbReference type="Pfam" id="PF00535">
    <property type="entry name" value="Glycos_transf_2"/>
    <property type="match status" value="1"/>
</dbReference>
<comment type="caution">
    <text evidence="2">The sequence shown here is derived from an EMBL/GenBank/DDBJ whole genome shotgun (WGS) entry which is preliminary data.</text>
</comment>
<dbReference type="RefSeq" id="WP_007042395.1">
    <property type="nucleotide sequence ID" value="NZ_AFWT01000035.1"/>
</dbReference>
<dbReference type="CDD" id="cd03801">
    <property type="entry name" value="GT4_PimA-like"/>
    <property type="match status" value="1"/>
</dbReference>
<dbReference type="InterPro" id="IPR001173">
    <property type="entry name" value="Glyco_trans_2-like"/>
</dbReference>
<organism evidence="2 3">
    <name type="scientific">Thiorhodococcus drewsii AZ1</name>
    <dbReference type="NCBI Taxonomy" id="765913"/>
    <lineage>
        <taxon>Bacteria</taxon>
        <taxon>Pseudomonadati</taxon>
        <taxon>Pseudomonadota</taxon>
        <taxon>Gammaproteobacteria</taxon>
        <taxon>Chromatiales</taxon>
        <taxon>Chromatiaceae</taxon>
        <taxon>Thiorhodococcus</taxon>
    </lineage>
</organism>
<dbReference type="STRING" id="765913.ThidrDRAFT_3682"/>
<dbReference type="PATRIC" id="fig|765913.3.peg.3749"/>
<dbReference type="OrthoDB" id="9771846at2"/>
<keyword evidence="2" id="KW-0808">Transferase</keyword>
<proteinExistence type="predicted"/>
<dbReference type="PANTHER" id="PTHR43179:SF7">
    <property type="entry name" value="RHAMNOSYLTRANSFERASE WBBL"/>
    <property type="match status" value="1"/>
</dbReference>
<reference evidence="2 3" key="1">
    <citation type="submission" date="2011-06" db="EMBL/GenBank/DDBJ databases">
        <title>The draft genome of Thiorhodococcus drewsii AZ1.</title>
        <authorList>
            <consortium name="US DOE Joint Genome Institute (JGI-PGF)"/>
            <person name="Lucas S."/>
            <person name="Han J."/>
            <person name="Lapidus A."/>
            <person name="Cheng J.-F."/>
            <person name="Goodwin L."/>
            <person name="Pitluck S."/>
            <person name="Peters L."/>
            <person name="Land M.L."/>
            <person name="Hauser L."/>
            <person name="Vogl K."/>
            <person name="Liu Z."/>
            <person name="Imhoff J."/>
            <person name="Thiel V."/>
            <person name="Frigaard N.-U."/>
            <person name="Bryant D.A."/>
            <person name="Woyke T.J."/>
        </authorList>
    </citation>
    <scope>NUCLEOTIDE SEQUENCE [LARGE SCALE GENOMIC DNA]</scope>
    <source>
        <strain evidence="2 3">AZ1</strain>
    </source>
</reference>
<dbReference type="InterPro" id="IPR029044">
    <property type="entry name" value="Nucleotide-diphossugar_trans"/>
</dbReference>
<accession>G2E5W9</accession>
<gene>
    <name evidence="2" type="ORF">ThidrDRAFT_3682</name>
</gene>
<dbReference type="Gene3D" id="3.90.550.10">
    <property type="entry name" value="Spore Coat Polysaccharide Biosynthesis Protein SpsA, Chain A"/>
    <property type="match status" value="1"/>
</dbReference>
<feature type="domain" description="Glycosyltransferase 2-like" evidence="1">
    <location>
        <begin position="563"/>
        <end position="688"/>
    </location>
</feature>
<dbReference type="GO" id="GO:0016740">
    <property type="term" value="F:transferase activity"/>
    <property type="evidence" value="ECO:0007669"/>
    <property type="project" value="UniProtKB-KW"/>
</dbReference>
<protein>
    <submittedName>
        <fullName evidence="2">Glycosyl transferase family 2</fullName>
    </submittedName>
</protein>
<evidence type="ECO:0000259" key="1">
    <source>
        <dbReference type="Pfam" id="PF00535"/>
    </source>
</evidence>
<evidence type="ECO:0000313" key="3">
    <source>
        <dbReference type="Proteomes" id="UP000004200"/>
    </source>
</evidence>
<dbReference type="EMBL" id="AFWT01000035">
    <property type="protein sequence ID" value="EGV28532.1"/>
    <property type="molecule type" value="Genomic_DNA"/>
</dbReference>
<dbReference type="SUPFAM" id="SSF53448">
    <property type="entry name" value="Nucleotide-diphospho-sugar transferases"/>
    <property type="match status" value="1"/>
</dbReference>
<dbReference type="AlphaFoldDB" id="G2E5W9"/>
<dbReference type="Proteomes" id="UP000004200">
    <property type="component" value="Unassembled WGS sequence"/>
</dbReference>
<dbReference type="PANTHER" id="PTHR43179">
    <property type="entry name" value="RHAMNOSYLTRANSFERASE WBBL"/>
    <property type="match status" value="1"/>
</dbReference>
<dbReference type="eggNOG" id="COG0438">
    <property type="taxonomic scope" value="Bacteria"/>
</dbReference>
<dbReference type="eggNOG" id="COG1216">
    <property type="taxonomic scope" value="Bacteria"/>
</dbReference>
<evidence type="ECO:0000313" key="2">
    <source>
        <dbReference type="EMBL" id="EGV28532.1"/>
    </source>
</evidence>
<dbReference type="Gene3D" id="3.40.50.2000">
    <property type="entry name" value="Glycogen Phosphorylase B"/>
    <property type="match status" value="2"/>
</dbReference>